<dbReference type="Gene3D" id="1.20.1560.10">
    <property type="entry name" value="ABC transporter type 1, transmembrane domain"/>
    <property type="match status" value="1"/>
</dbReference>
<dbReference type="SMART" id="SM00382">
    <property type="entry name" value="AAA"/>
    <property type="match status" value="1"/>
</dbReference>
<keyword evidence="6 8" id="KW-0472">Membrane</keyword>
<dbReference type="PANTHER" id="PTHR43394:SF1">
    <property type="entry name" value="ATP-BINDING CASSETTE SUB-FAMILY B MEMBER 10, MITOCHONDRIAL"/>
    <property type="match status" value="1"/>
</dbReference>
<feature type="transmembrane region" description="Helical" evidence="8">
    <location>
        <begin position="174"/>
        <end position="194"/>
    </location>
</feature>
<dbReference type="PROSITE" id="PS50893">
    <property type="entry name" value="ABC_TRANSPORTER_2"/>
    <property type="match status" value="1"/>
</dbReference>
<dbReference type="SUPFAM" id="SSF52540">
    <property type="entry name" value="P-loop containing nucleoside triphosphate hydrolases"/>
    <property type="match status" value="1"/>
</dbReference>
<keyword evidence="5 8" id="KW-1133">Transmembrane helix</keyword>
<dbReference type="InterPro" id="IPR039421">
    <property type="entry name" value="Type_1_exporter"/>
</dbReference>
<feature type="transmembrane region" description="Helical" evidence="8">
    <location>
        <begin position="146"/>
        <end position="168"/>
    </location>
</feature>
<feature type="region of interest" description="Disordered" evidence="7">
    <location>
        <begin position="581"/>
        <end position="607"/>
    </location>
</feature>
<gene>
    <name evidence="11" type="ORF">ACIGXA_39560</name>
</gene>
<reference evidence="11 12" key="1">
    <citation type="submission" date="2024-10" db="EMBL/GenBank/DDBJ databases">
        <title>The Natural Products Discovery Center: Release of the First 8490 Sequenced Strains for Exploring Actinobacteria Biosynthetic Diversity.</title>
        <authorList>
            <person name="Kalkreuter E."/>
            <person name="Kautsar S.A."/>
            <person name="Yang D."/>
            <person name="Bader C.D."/>
            <person name="Teijaro C.N."/>
            <person name="Fluegel L."/>
            <person name="Davis C.M."/>
            <person name="Simpson J.R."/>
            <person name="Lauterbach L."/>
            <person name="Steele A.D."/>
            <person name="Gui C."/>
            <person name="Meng S."/>
            <person name="Li G."/>
            <person name="Viehrig K."/>
            <person name="Ye F."/>
            <person name="Su P."/>
            <person name="Kiefer A.F."/>
            <person name="Nichols A."/>
            <person name="Cepeda A.J."/>
            <person name="Yan W."/>
            <person name="Fan B."/>
            <person name="Jiang Y."/>
            <person name="Adhikari A."/>
            <person name="Zheng C.-J."/>
            <person name="Schuster L."/>
            <person name="Cowan T.M."/>
            <person name="Smanski M.J."/>
            <person name="Chevrette M.G."/>
            <person name="De Carvalho L.P.S."/>
            <person name="Shen B."/>
        </authorList>
    </citation>
    <scope>NUCLEOTIDE SEQUENCE [LARGE SCALE GENOMIC DNA]</scope>
    <source>
        <strain evidence="11 12">NPDC053399</strain>
    </source>
</reference>
<feature type="domain" description="ABC transmembrane type-1" evidence="10">
    <location>
        <begin position="37"/>
        <end position="317"/>
    </location>
</feature>
<evidence type="ECO:0000256" key="6">
    <source>
        <dbReference type="ARBA" id="ARBA00023136"/>
    </source>
</evidence>
<evidence type="ECO:0000259" key="9">
    <source>
        <dbReference type="PROSITE" id="PS50893"/>
    </source>
</evidence>
<feature type="transmembrane region" description="Helical" evidence="8">
    <location>
        <begin position="76"/>
        <end position="97"/>
    </location>
</feature>
<evidence type="ECO:0000313" key="11">
    <source>
        <dbReference type="EMBL" id="MFI9106613.1"/>
    </source>
</evidence>
<dbReference type="InterPro" id="IPR011527">
    <property type="entry name" value="ABC1_TM_dom"/>
</dbReference>
<evidence type="ECO:0000256" key="1">
    <source>
        <dbReference type="ARBA" id="ARBA00004651"/>
    </source>
</evidence>
<evidence type="ECO:0000256" key="2">
    <source>
        <dbReference type="ARBA" id="ARBA00022692"/>
    </source>
</evidence>
<proteinExistence type="predicted"/>
<dbReference type="Pfam" id="PF00005">
    <property type="entry name" value="ABC_tran"/>
    <property type="match status" value="1"/>
</dbReference>
<keyword evidence="4 11" id="KW-0067">ATP-binding</keyword>
<dbReference type="EMBL" id="JBITYG010000020">
    <property type="protein sequence ID" value="MFI9106613.1"/>
    <property type="molecule type" value="Genomic_DNA"/>
</dbReference>
<organism evidence="11 12">
    <name type="scientific">Streptomyces fildesensis</name>
    <dbReference type="NCBI Taxonomy" id="375757"/>
    <lineage>
        <taxon>Bacteria</taxon>
        <taxon>Bacillati</taxon>
        <taxon>Actinomycetota</taxon>
        <taxon>Actinomycetes</taxon>
        <taxon>Kitasatosporales</taxon>
        <taxon>Streptomycetaceae</taxon>
        <taxon>Streptomyces</taxon>
    </lineage>
</organism>
<dbReference type="Gene3D" id="3.40.50.300">
    <property type="entry name" value="P-loop containing nucleotide triphosphate hydrolases"/>
    <property type="match status" value="1"/>
</dbReference>
<dbReference type="InterPro" id="IPR036640">
    <property type="entry name" value="ABC1_TM_sf"/>
</dbReference>
<dbReference type="PROSITE" id="PS00211">
    <property type="entry name" value="ABC_TRANSPORTER_1"/>
    <property type="match status" value="1"/>
</dbReference>
<evidence type="ECO:0000256" key="3">
    <source>
        <dbReference type="ARBA" id="ARBA00022741"/>
    </source>
</evidence>
<keyword evidence="3" id="KW-0547">Nucleotide-binding</keyword>
<feature type="transmembrane region" description="Helical" evidence="8">
    <location>
        <begin position="295"/>
        <end position="316"/>
    </location>
</feature>
<evidence type="ECO:0000313" key="12">
    <source>
        <dbReference type="Proteomes" id="UP001614394"/>
    </source>
</evidence>
<dbReference type="GO" id="GO:0005524">
    <property type="term" value="F:ATP binding"/>
    <property type="evidence" value="ECO:0007669"/>
    <property type="project" value="UniProtKB-KW"/>
</dbReference>
<dbReference type="PANTHER" id="PTHR43394">
    <property type="entry name" value="ATP-DEPENDENT PERMEASE MDL1, MITOCHONDRIAL"/>
    <property type="match status" value="1"/>
</dbReference>
<dbReference type="InterPro" id="IPR027417">
    <property type="entry name" value="P-loop_NTPase"/>
</dbReference>
<feature type="transmembrane region" description="Helical" evidence="8">
    <location>
        <begin position="261"/>
        <end position="283"/>
    </location>
</feature>
<evidence type="ECO:0000256" key="4">
    <source>
        <dbReference type="ARBA" id="ARBA00022840"/>
    </source>
</evidence>
<feature type="domain" description="ABC transporter" evidence="9">
    <location>
        <begin position="349"/>
        <end position="580"/>
    </location>
</feature>
<dbReference type="InterPro" id="IPR003593">
    <property type="entry name" value="AAA+_ATPase"/>
</dbReference>
<sequence length="607" mass="62436">MATSSGTETSGTTGTSTAAEADRLLRAAVRHSAGRSAALCLCTTASAFVGLALPAALGRTLDLLLTRDSGPQATHWILLCTALTCVLVLLDAVDGLITGVTNARGTAWVRGRLLRHVLATGPRATSRFPPGDLVARLIGNAAHAGTAPAALATLLATVITPVGGLVALALIDPWLAVAFLAGLPVLALTLRAFVRRATDSVARYQAAQGEIAGRLVEALGGARTIAAAATTGREIARVLEPLPELRRQGLRMWQVQGRSNAQAAIIVPLLQIAVLAVGGLRVSQGHLSVGELLAASRYAVLATALGMAVGQINGLVRSRTAARRLAELLAEPATAYGTEQLPAGGTGRLELRGITAVRGGRTVLDDLDLTLPGGTSVALVGRSGTGKSVLAAIAGRLADPDRGTVALDGVPLSGLSHDELRGAVGYAFERPALLGGTIGGTIGFGIPEPGGAAVTEAARTACADSFIRLLPEGYATPCGDAFLSGGESQRLGLARAFAHPGRLLILDDATSSLDTVTEFRVTAALLSPTPDRSRLIVAHRASTAARADLVAWLDDGRIRAIAPHDHLWRLPEYRAVFHAATDPEPVTGPGPGRERDREGAAEEAGSW</sequence>
<dbReference type="Proteomes" id="UP001614394">
    <property type="component" value="Unassembled WGS sequence"/>
</dbReference>
<accession>A0ABW8CJI2</accession>
<evidence type="ECO:0000256" key="8">
    <source>
        <dbReference type="SAM" id="Phobius"/>
    </source>
</evidence>
<protein>
    <submittedName>
        <fullName evidence="11">ABC transporter ATP-binding protein</fullName>
    </submittedName>
</protein>
<dbReference type="PROSITE" id="PS50929">
    <property type="entry name" value="ABC_TM1F"/>
    <property type="match status" value="1"/>
</dbReference>
<dbReference type="InterPro" id="IPR017871">
    <property type="entry name" value="ABC_transporter-like_CS"/>
</dbReference>
<dbReference type="Pfam" id="PF00664">
    <property type="entry name" value="ABC_membrane"/>
    <property type="match status" value="1"/>
</dbReference>
<dbReference type="RefSeq" id="WP_399658259.1">
    <property type="nucleotide sequence ID" value="NZ_JBITYG010000020.1"/>
</dbReference>
<evidence type="ECO:0000256" key="5">
    <source>
        <dbReference type="ARBA" id="ARBA00022989"/>
    </source>
</evidence>
<dbReference type="InterPro" id="IPR003439">
    <property type="entry name" value="ABC_transporter-like_ATP-bd"/>
</dbReference>
<keyword evidence="2 8" id="KW-0812">Transmembrane</keyword>
<keyword evidence="12" id="KW-1185">Reference proteome</keyword>
<dbReference type="SUPFAM" id="SSF90123">
    <property type="entry name" value="ABC transporter transmembrane region"/>
    <property type="match status" value="1"/>
</dbReference>
<feature type="transmembrane region" description="Helical" evidence="8">
    <location>
        <begin position="36"/>
        <end position="56"/>
    </location>
</feature>
<dbReference type="CDD" id="cd07346">
    <property type="entry name" value="ABC_6TM_exporters"/>
    <property type="match status" value="1"/>
</dbReference>
<evidence type="ECO:0000256" key="7">
    <source>
        <dbReference type="SAM" id="MobiDB-lite"/>
    </source>
</evidence>
<evidence type="ECO:0000259" key="10">
    <source>
        <dbReference type="PROSITE" id="PS50929"/>
    </source>
</evidence>
<comment type="caution">
    <text evidence="11">The sequence shown here is derived from an EMBL/GenBank/DDBJ whole genome shotgun (WGS) entry which is preliminary data.</text>
</comment>
<comment type="subcellular location">
    <subcellularLocation>
        <location evidence="1">Cell membrane</location>
        <topology evidence="1">Multi-pass membrane protein</topology>
    </subcellularLocation>
</comment>
<name>A0ABW8CJI2_9ACTN</name>